<dbReference type="OrthoDB" id="196105at2"/>
<name>A0A502G333_9SPHN</name>
<dbReference type="Pfam" id="PF04940">
    <property type="entry name" value="BLUF"/>
    <property type="match status" value="1"/>
</dbReference>
<dbReference type="PROSITE" id="PS50925">
    <property type="entry name" value="BLUF"/>
    <property type="match status" value="1"/>
</dbReference>
<dbReference type="RefSeq" id="WP_140847338.1">
    <property type="nucleotide sequence ID" value="NZ_RCZC01000001.1"/>
</dbReference>
<reference evidence="2 3" key="1">
    <citation type="journal article" date="2019" name="Environ. Microbiol.">
        <title>Species interactions and distinct microbial communities in high Arctic permafrost affected cryosols are associated with the CH4 and CO2 gas fluxes.</title>
        <authorList>
            <person name="Altshuler I."/>
            <person name="Hamel J."/>
            <person name="Turney S."/>
            <person name="Magnuson E."/>
            <person name="Levesque R."/>
            <person name="Greer C."/>
            <person name="Whyte L.G."/>
        </authorList>
    </citation>
    <scope>NUCLEOTIDE SEQUENCE [LARGE SCALE GENOMIC DNA]</scope>
    <source>
        <strain evidence="2 3">E6.1</strain>
    </source>
</reference>
<evidence type="ECO:0000313" key="3">
    <source>
        <dbReference type="Proteomes" id="UP000319931"/>
    </source>
</evidence>
<organism evidence="2 3">
    <name type="scientific">Sphingomonas glacialis</name>
    <dbReference type="NCBI Taxonomy" id="658225"/>
    <lineage>
        <taxon>Bacteria</taxon>
        <taxon>Pseudomonadati</taxon>
        <taxon>Pseudomonadota</taxon>
        <taxon>Alphaproteobacteria</taxon>
        <taxon>Sphingomonadales</taxon>
        <taxon>Sphingomonadaceae</taxon>
        <taxon>Sphingomonas</taxon>
    </lineage>
</organism>
<dbReference type="SMART" id="SM01034">
    <property type="entry name" value="BLUF"/>
    <property type="match status" value="1"/>
</dbReference>
<evidence type="ECO:0000313" key="2">
    <source>
        <dbReference type="EMBL" id="TPG56357.1"/>
    </source>
</evidence>
<dbReference type="SUPFAM" id="SSF54975">
    <property type="entry name" value="Acylphosphatase/BLUF domain-like"/>
    <property type="match status" value="1"/>
</dbReference>
<dbReference type="Gene3D" id="3.30.70.100">
    <property type="match status" value="1"/>
</dbReference>
<dbReference type="InterPro" id="IPR036046">
    <property type="entry name" value="Acylphosphatase-like_dom_sf"/>
</dbReference>
<dbReference type="Proteomes" id="UP000319931">
    <property type="component" value="Unassembled WGS sequence"/>
</dbReference>
<dbReference type="EMBL" id="RCZC01000001">
    <property type="protein sequence ID" value="TPG56357.1"/>
    <property type="molecule type" value="Genomic_DNA"/>
</dbReference>
<dbReference type="InterPro" id="IPR007024">
    <property type="entry name" value="BLUF_domain"/>
</dbReference>
<dbReference type="AlphaFoldDB" id="A0A502G333"/>
<protein>
    <submittedName>
        <fullName evidence="2">BLUF domain-containing protein</fullName>
    </submittedName>
</protein>
<dbReference type="GO" id="GO:0009882">
    <property type="term" value="F:blue light photoreceptor activity"/>
    <property type="evidence" value="ECO:0007669"/>
    <property type="project" value="InterPro"/>
</dbReference>
<feature type="domain" description="BLUF" evidence="1">
    <location>
        <begin position="14"/>
        <end position="105"/>
    </location>
</feature>
<evidence type="ECO:0000259" key="1">
    <source>
        <dbReference type="PROSITE" id="PS50925"/>
    </source>
</evidence>
<gene>
    <name evidence="2" type="ORF">EAH76_02005</name>
</gene>
<keyword evidence="3" id="KW-1185">Reference proteome</keyword>
<dbReference type="GO" id="GO:0071949">
    <property type="term" value="F:FAD binding"/>
    <property type="evidence" value="ECO:0007669"/>
    <property type="project" value="InterPro"/>
</dbReference>
<comment type="caution">
    <text evidence="2">The sequence shown here is derived from an EMBL/GenBank/DDBJ whole genome shotgun (WGS) entry which is preliminary data.</text>
</comment>
<proteinExistence type="predicted"/>
<sequence length="142" mass="15789">MTNHLKAATRDCRVRRVIYSSVAVGDDRKEDRVEILRVSRANNGLDGVSGFLWTDGLSYIQVLEGNPETVTLLLTRIAADPRHRDVRILSDQIDGKKAFSDWAMGSLTSDRDGAVLREQVARFLRHAPDDVRTVFGPLVANG</sequence>
<accession>A0A502G333</accession>